<reference evidence="1" key="2">
    <citation type="submission" date="2021-04" db="EMBL/GenBank/DDBJ databases">
        <authorList>
            <person name="Gilroy R."/>
        </authorList>
    </citation>
    <scope>NUCLEOTIDE SEQUENCE</scope>
    <source>
        <strain evidence="1">CHK156-179</strain>
    </source>
</reference>
<evidence type="ECO:0000313" key="1">
    <source>
        <dbReference type="EMBL" id="HJA01776.1"/>
    </source>
</evidence>
<dbReference type="AlphaFoldDB" id="A0A9D2H1G7"/>
<protein>
    <submittedName>
        <fullName evidence="1">Uncharacterized protein</fullName>
    </submittedName>
</protein>
<organism evidence="1 2">
    <name type="scientific">Candidatus Gallimonas gallistercoris</name>
    <dbReference type="NCBI Taxonomy" id="2838602"/>
    <lineage>
        <taxon>Bacteria</taxon>
        <taxon>Bacillati</taxon>
        <taxon>Bacillota</taxon>
        <taxon>Clostridia</taxon>
        <taxon>Candidatus Gallimonas</taxon>
    </lineage>
</organism>
<accession>A0A9D2H1G7</accession>
<gene>
    <name evidence="1" type="ORF">H9797_00140</name>
</gene>
<dbReference type="Proteomes" id="UP000824221">
    <property type="component" value="Unassembled WGS sequence"/>
</dbReference>
<reference evidence="1" key="1">
    <citation type="journal article" date="2021" name="PeerJ">
        <title>Extensive microbial diversity within the chicken gut microbiome revealed by metagenomics and culture.</title>
        <authorList>
            <person name="Gilroy R."/>
            <person name="Ravi A."/>
            <person name="Getino M."/>
            <person name="Pursley I."/>
            <person name="Horton D.L."/>
            <person name="Alikhan N.F."/>
            <person name="Baker D."/>
            <person name="Gharbi K."/>
            <person name="Hall N."/>
            <person name="Watson M."/>
            <person name="Adriaenssens E.M."/>
            <person name="Foster-Nyarko E."/>
            <person name="Jarju S."/>
            <person name="Secka A."/>
            <person name="Antonio M."/>
            <person name="Oren A."/>
            <person name="Chaudhuri R.R."/>
            <person name="La Ragione R."/>
            <person name="Hildebrand F."/>
            <person name="Pallen M.J."/>
        </authorList>
    </citation>
    <scope>NUCLEOTIDE SEQUENCE</scope>
    <source>
        <strain evidence="1">CHK156-179</strain>
    </source>
</reference>
<sequence>MKQAIIYARGRKRGKLLEQITVCKLFARRNGYRAVRVVCQTGSFPTIQKLARDSVEDIIIAFPSVLGSPAYFLSRRTRLNLAGKRVLIATKEVSA</sequence>
<name>A0A9D2H1G7_9FIRM</name>
<proteinExistence type="predicted"/>
<comment type="caution">
    <text evidence="1">The sequence shown here is derived from an EMBL/GenBank/DDBJ whole genome shotgun (WGS) entry which is preliminary data.</text>
</comment>
<evidence type="ECO:0000313" key="2">
    <source>
        <dbReference type="Proteomes" id="UP000824221"/>
    </source>
</evidence>
<dbReference type="EMBL" id="DXAJ01000001">
    <property type="protein sequence ID" value="HJA01776.1"/>
    <property type="molecule type" value="Genomic_DNA"/>
</dbReference>